<accession>A0A2T3ZKM5</accession>
<protein>
    <submittedName>
        <fullName evidence="1">Uncharacterized protein</fullName>
    </submittedName>
</protein>
<gene>
    <name evidence="1" type="ORF">M441DRAFT_315436</name>
</gene>
<dbReference type="Proteomes" id="UP000240493">
    <property type="component" value="Unassembled WGS sequence"/>
</dbReference>
<keyword evidence="2" id="KW-1185">Reference proteome</keyword>
<dbReference type="EMBL" id="KZ679257">
    <property type="protein sequence ID" value="PTB45355.1"/>
    <property type="molecule type" value="Genomic_DNA"/>
</dbReference>
<evidence type="ECO:0000313" key="2">
    <source>
        <dbReference type="Proteomes" id="UP000240493"/>
    </source>
</evidence>
<name>A0A2T3ZKM5_TRIA4</name>
<proteinExistence type="predicted"/>
<evidence type="ECO:0000313" key="1">
    <source>
        <dbReference type="EMBL" id="PTB45355.1"/>
    </source>
</evidence>
<reference evidence="1 2" key="1">
    <citation type="submission" date="2016-07" db="EMBL/GenBank/DDBJ databases">
        <title>Multiple horizontal gene transfer events from other fungi enriched the ability of initially mycotrophic Trichoderma (Ascomycota) to feed on dead plant biomass.</title>
        <authorList>
            <consortium name="DOE Joint Genome Institute"/>
            <person name="Aerts A."/>
            <person name="Atanasova L."/>
            <person name="Chenthamara K."/>
            <person name="Zhang J."/>
            <person name="Grujic M."/>
            <person name="Henrissat B."/>
            <person name="Kuo A."/>
            <person name="Salamov A."/>
            <person name="Lipzen A."/>
            <person name="Labutti K."/>
            <person name="Barry K."/>
            <person name="Miao Y."/>
            <person name="Rahimi M.J."/>
            <person name="Shen Q."/>
            <person name="Grigoriev I.V."/>
            <person name="Kubicek C.P."/>
            <person name="Druzhinina I.S."/>
        </authorList>
    </citation>
    <scope>NUCLEOTIDE SEQUENCE [LARGE SCALE GENOMIC DNA]</scope>
    <source>
        <strain evidence="1 2">CBS 433.97</strain>
    </source>
</reference>
<dbReference type="AlphaFoldDB" id="A0A2T3ZKM5"/>
<sequence length="176" mass="19754">MLRTCVDIGLCNSTHTTESQCLRFLRLLLLGLPGRCQLDLTGILPLRDARIDTKIFRFSDECSGSALQKIANHDDCCMYTSTVCASMCERGAPINQAFSLFLDETRAHSLKARLRYFRTNYTSRLGSALRELACSGRCSTKWMKEETLLALLLVTIPKPAVVKAHRACYQDTLHTC</sequence>
<organism evidence="1 2">
    <name type="scientific">Trichoderma asperellum (strain ATCC 204424 / CBS 433.97 / NBRC 101777)</name>
    <dbReference type="NCBI Taxonomy" id="1042311"/>
    <lineage>
        <taxon>Eukaryota</taxon>
        <taxon>Fungi</taxon>
        <taxon>Dikarya</taxon>
        <taxon>Ascomycota</taxon>
        <taxon>Pezizomycotina</taxon>
        <taxon>Sordariomycetes</taxon>
        <taxon>Hypocreomycetidae</taxon>
        <taxon>Hypocreales</taxon>
        <taxon>Hypocreaceae</taxon>
        <taxon>Trichoderma</taxon>
    </lineage>
</organism>